<dbReference type="Proteomes" id="UP000315439">
    <property type="component" value="Unassembled WGS sequence"/>
</dbReference>
<keyword evidence="7 8" id="KW-0472">Membrane</keyword>
<dbReference type="CDD" id="cd06550">
    <property type="entry name" value="TM_ABC_iron-siderophores_like"/>
    <property type="match status" value="1"/>
</dbReference>
<name>A0A545UCB5_9GAMM</name>
<evidence type="ECO:0000256" key="1">
    <source>
        <dbReference type="ARBA" id="ARBA00004651"/>
    </source>
</evidence>
<accession>A0A545UCB5</accession>
<keyword evidence="10" id="KW-1185">Reference proteome</keyword>
<evidence type="ECO:0000313" key="9">
    <source>
        <dbReference type="EMBL" id="TQV87104.1"/>
    </source>
</evidence>
<evidence type="ECO:0000256" key="2">
    <source>
        <dbReference type="ARBA" id="ARBA00007935"/>
    </source>
</evidence>
<evidence type="ECO:0000256" key="5">
    <source>
        <dbReference type="ARBA" id="ARBA00022692"/>
    </source>
</evidence>
<evidence type="ECO:0000256" key="7">
    <source>
        <dbReference type="ARBA" id="ARBA00023136"/>
    </source>
</evidence>
<dbReference type="GO" id="GO:0033214">
    <property type="term" value="P:siderophore-iron import into cell"/>
    <property type="evidence" value="ECO:0007669"/>
    <property type="project" value="TreeGrafter"/>
</dbReference>
<comment type="subcellular location">
    <subcellularLocation>
        <location evidence="1">Cell membrane</location>
        <topology evidence="1">Multi-pass membrane protein</topology>
    </subcellularLocation>
</comment>
<dbReference type="PANTHER" id="PTHR30472:SF24">
    <property type="entry name" value="FERRIC ENTEROBACTIN TRANSPORT SYSTEM PERMEASE PROTEIN FEPG"/>
    <property type="match status" value="1"/>
</dbReference>
<dbReference type="EMBL" id="VIKS01000009">
    <property type="protein sequence ID" value="TQV87104.1"/>
    <property type="molecule type" value="Genomic_DNA"/>
</dbReference>
<proteinExistence type="inferred from homology"/>
<reference evidence="9 10" key="1">
    <citation type="submission" date="2019-07" db="EMBL/GenBank/DDBJ databases">
        <title>Draft genome for Aliikangiella sp. M105.</title>
        <authorList>
            <person name="Wang G."/>
        </authorList>
    </citation>
    <scope>NUCLEOTIDE SEQUENCE [LARGE SCALE GENOMIC DNA]</scope>
    <source>
        <strain evidence="9 10">M105</strain>
    </source>
</reference>
<keyword evidence="5 8" id="KW-0812">Transmembrane</keyword>
<dbReference type="AlphaFoldDB" id="A0A545UCB5"/>
<keyword evidence="4" id="KW-1003">Cell membrane</keyword>
<dbReference type="SUPFAM" id="SSF81345">
    <property type="entry name" value="ABC transporter involved in vitamin B12 uptake, BtuC"/>
    <property type="match status" value="1"/>
</dbReference>
<dbReference type="PANTHER" id="PTHR30472">
    <property type="entry name" value="FERRIC ENTEROBACTIN TRANSPORT SYSTEM PERMEASE PROTEIN"/>
    <property type="match status" value="1"/>
</dbReference>
<evidence type="ECO:0000256" key="3">
    <source>
        <dbReference type="ARBA" id="ARBA00022448"/>
    </source>
</evidence>
<feature type="transmembrane region" description="Helical" evidence="8">
    <location>
        <begin position="27"/>
        <end position="46"/>
    </location>
</feature>
<gene>
    <name evidence="9" type="ORF">FLL46_14970</name>
</gene>
<evidence type="ECO:0000313" key="10">
    <source>
        <dbReference type="Proteomes" id="UP000315439"/>
    </source>
</evidence>
<evidence type="ECO:0000256" key="8">
    <source>
        <dbReference type="SAM" id="Phobius"/>
    </source>
</evidence>
<organism evidence="9 10">
    <name type="scientific">Aliikangiella coralliicola</name>
    <dbReference type="NCBI Taxonomy" id="2592383"/>
    <lineage>
        <taxon>Bacteria</taxon>
        <taxon>Pseudomonadati</taxon>
        <taxon>Pseudomonadota</taxon>
        <taxon>Gammaproteobacteria</taxon>
        <taxon>Oceanospirillales</taxon>
        <taxon>Pleioneaceae</taxon>
        <taxon>Aliikangiella</taxon>
    </lineage>
</organism>
<dbReference type="InterPro" id="IPR000522">
    <property type="entry name" value="ABC_transptr_permease_BtuC"/>
</dbReference>
<feature type="transmembrane region" description="Helical" evidence="8">
    <location>
        <begin position="161"/>
        <end position="179"/>
    </location>
</feature>
<sequence length="349" mass="36885">MVELTRFQQHYCFRFAHYSVLIHPKQILVALFLFILLAAACLIAIVNGSAKMSAFTAIEVLTGGGDAMSKMLVEQIRLPRITAALIAGFALGLSGCLIQTTIKNRLATPEIIGVNDGATAAVVLVSALSMSGTWAWWIGPIGAVCAFIFLALLAGQPGREGYRLIVIGMALAELLRSGSDLTLSMQEMHLVNGLYVWKNGSLSGQGYEVSLPVLAGIGICVPLLITLSRRLKAMQLSDDTVKTLGVSLGFTQVLILFLAVITAGLACGITGPIAFVAMAAPIFASYLTIPNSVPVWLSGLVGALLVLLADTIARSVSISQQEIGVGIITSLIGGPFMLWVLLRDSAEDK</sequence>
<feature type="transmembrane region" description="Helical" evidence="8">
    <location>
        <begin position="295"/>
        <end position="313"/>
    </location>
</feature>
<feature type="transmembrane region" description="Helical" evidence="8">
    <location>
        <begin position="134"/>
        <end position="154"/>
    </location>
</feature>
<dbReference type="GO" id="GO:0022857">
    <property type="term" value="F:transmembrane transporter activity"/>
    <property type="evidence" value="ECO:0007669"/>
    <property type="project" value="InterPro"/>
</dbReference>
<dbReference type="GO" id="GO:0005886">
    <property type="term" value="C:plasma membrane"/>
    <property type="evidence" value="ECO:0007669"/>
    <property type="project" value="UniProtKB-SubCell"/>
</dbReference>
<feature type="transmembrane region" description="Helical" evidence="8">
    <location>
        <begin position="209"/>
        <end position="227"/>
    </location>
</feature>
<comment type="similarity">
    <text evidence="2">Belongs to the binding-protein-dependent transport system permease family. FecCD subfamily.</text>
</comment>
<comment type="caution">
    <text evidence="9">The sequence shown here is derived from an EMBL/GenBank/DDBJ whole genome shotgun (WGS) entry which is preliminary data.</text>
</comment>
<keyword evidence="6 8" id="KW-1133">Transmembrane helix</keyword>
<keyword evidence="3" id="KW-0813">Transport</keyword>
<protein>
    <submittedName>
        <fullName evidence="9">Iron ABC transporter permease</fullName>
    </submittedName>
</protein>
<dbReference type="OrthoDB" id="9055647at2"/>
<feature type="transmembrane region" description="Helical" evidence="8">
    <location>
        <begin position="78"/>
        <end position="98"/>
    </location>
</feature>
<evidence type="ECO:0000256" key="4">
    <source>
        <dbReference type="ARBA" id="ARBA00022475"/>
    </source>
</evidence>
<feature type="transmembrane region" description="Helical" evidence="8">
    <location>
        <begin position="110"/>
        <end position="128"/>
    </location>
</feature>
<feature type="transmembrane region" description="Helical" evidence="8">
    <location>
        <begin position="248"/>
        <end position="275"/>
    </location>
</feature>
<dbReference type="InterPro" id="IPR037294">
    <property type="entry name" value="ABC_BtuC-like"/>
</dbReference>
<evidence type="ECO:0000256" key="6">
    <source>
        <dbReference type="ARBA" id="ARBA00022989"/>
    </source>
</evidence>
<dbReference type="Pfam" id="PF01032">
    <property type="entry name" value="FecCD"/>
    <property type="match status" value="1"/>
</dbReference>
<feature type="transmembrane region" description="Helical" evidence="8">
    <location>
        <begin position="325"/>
        <end position="342"/>
    </location>
</feature>
<dbReference type="Gene3D" id="1.10.3470.10">
    <property type="entry name" value="ABC transporter involved in vitamin B12 uptake, BtuC"/>
    <property type="match status" value="1"/>
</dbReference>